<dbReference type="Gene3D" id="1.10.10.10">
    <property type="entry name" value="Winged helix-like DNA-binding domain superfamily/Winged helix DNA-binding domain"/>
    <property type="match status" value="1"/>
</dbReference>
<keyword evidence="3" id="KW-0804">Transcription</keyword>
<dbReference type="InterPro" id="IPR036388">
    <property type="entry name" value="WH-like_DNA-bd_sf"/>
</dbReference>
<evidence type="ECO:0000259" key="5">
    <source>
        <dbReference type="PROSITE" id="PS51078"/>
    </source>
</evidence>
<evidence type="ECO:0000259" key="4">
    <source>
        <dbReference type="PROSITE" id="PS51077"/>
    </source>
</evidence>
<dbReference type="InterPro" id="IPR050707">
    <property type="entry name" value="HTH_MetabolicPath_Reg"/>
</dbReference>
<dbReference type="InterPro" id="IPR036390">
    <property type="entry name" value="WH_DNA-bd_sf"/>
</dbReference>
<evidence type="ECO:0000256" key="1">
    <source>
        <dbReference type="ARBA" id="ARBA00023015"/>
    </source>
</evidence>
<evidence type="ECO:0000256" key="3">
    <source>
        <dbReference type="ARBA" id="ARBA00023163"/>
    </source>
</evidence>
<dbReference type="SUPFAM" id="SSF55781">
    <property type="entry name" value="GAF domain-like"/>
    <property type="match status" value="1"/>
</dbReference>
<dbReference type="GO" id="GO:0003700">
    <property type="term" value="F:DNA-binding transcription factor activity"/>
    <property type="evidence" value="ECO:0007669"/>
    <property type="project" value="TreeGrafter"/>
</dbReference>
<dbReference type="Gene3D" id="3.30.450.40">
    <property type="match status" value="1"/>
</dbReference>
<reference evidence="6" key="2">
    <citation type="submission" date="2021-04" db="EMBL/GenBank/DDBJ databases">
        <authorList>
            <person name="Gilroy R."/>
        </authorList>
    </citation>
    <scope>NUCLEOTIDE SEQUENCE</scope>
    <source>
        <strain evidence="6">CHK188-4685</strain>
    </source>
</reference>
<evidence type="ECO:0000313" key="6">
    <source>
        <dbReference type="EMBL" id="HJB07019.1"/>
    </source>
</evidence>
<name>A0A9D2L6R5_9FIRM</name>
<dbReference type="PANTHER" id="PTHR30136">
    <property type="entry name" value="HELIX-TURN-HELIX TRANSCRIPTIONAL REGULATOR, ICLR FAMILY"/>
    <property type="match status" value="1"/>
</dbReference>
<dbReference type="SMART" id="SM00346">
    <property type="entry name" value="HTH_ICLR"/>
    <property type="match status" value="1"/>
</dbReference>
<dbReference type="InterPro" id="IPR029016">
    <property type="entry name" value="GAF-like_dom_sf"/>
</dbReference>
<dbReference type="InterPro" id="IPR005471">
    <property type="entry name" value="Tscrpt_reg_IclR_N"/>
</dbReference>
<keyword evidence="2" id="KW-0238">DNA-binding</keyword>
<dbReference type="EMBL" id="DWYS01000052">
    <property type="protein sequence ID" value="HJB07019.1"/>
    <property type="molecule type" value="Genomic_DNA"/>
</dbReference>
<protein>
    <submittedName>
        <fullName evidence="6">IclR family transcriptional regulator</fullName>
    </submittedName>
</protein>
<dbReference type="Pfam" id="PF09339">
    <property type="entry name" value="HTH_IclR"/>
    <property type="match status" value="1"/>
</dbReference>
<dbReference type="InterPro" id="IPR014757">
    <property type="entry name" value="Tscrpt_reg_IclR_C"/>
</dbReference>
<dbReference type="GO" id="GO:0003677">
    <property type="term" value="F:DNA binding"/>
    <property type="evidence" value="ECO:0007669"/>
    <property type="project" value="UniProtKB-KW"/>
</dbReference>
<sequence length="268" mass="30291">MESDRELVSTNTSLDKAFKILEYLAKRGTPQSVPQISRTLKLNKTTTYSLLRTMEVHNYIVKHIDGKYSLTSKMYELGYLYCSCNPVGHVFELCVVPTLAKYPCCNISLGTFGSYFSGVYLSVQGKNTTYISAGSAFPLHATAVGKILLAFSNEEYVEEFLRTANLTRFTDKTISERTGLERQLDRIREQGYCFLEGELYSDFYCIAVPIFGADKKIGAAVSMRGSQEFVESNFDKMREDMLDLGRRISYSLGYPADATYPISGWEYK</sequence>
<dbReference type="AlphaFoldDB" id="A0A9D2L6R5"/>
<dbReference type="GO" id="GO:0045892">
    <property type="term" value="P:negative regulation of DNA-templated transcription"/>
    <property type="evidence" value="ECO:0007669"/>
    <property type="project" value="TreeGrafter"/>
</dbReference>
<dbReference type="PANTHER" id="PTHR30136:SF35">
    <property type="entry name" value="HTH-TYPE TRANSCRIPTIONAL REGULATOR RV1719"/>
    <property type="match status" value="1"/>
</dbReference>
<reference evidence="6" key="1">
    <citation type="journal article" date="2021" name="PeerJ">
        <title>Extensive microbial diversity within the chicken gut microbiome revealed by metagenomics and culture.</title>
        <authorList>
            <person name="Gilroy R."/>
            <person name="Ravi A."/>
            <person name="Getino M."/>
            <person name="Pursley I."/>
            <person name="Horton D.L."/>
            <person name="Alikhan N.F."/>
            <person name="Baker D."/>
            <person name="Gharbi K."/>
            <person name="Hall N."/>
            <person name="Watson M."/>
            <person name="Adriaenssens E.M."/>
            <person name="Foster-Nyarko E."/>
            <person name="Jarju S."/>
            <person name="Secka A."/>
            <person name="Antonio M."/>
            <person name="Oren A."/>
            <person name="Chaudhuri R.R."/>
            <person name="La Ragione R."/>
            <person name="Hildebrand F."/>
            <person name="Pallen M.J."/>
        </authorList>
    </citation>
    <scope>NUCLEOTIDE SEQUENCE</scope>
    <source>
        <strain evidence="6">CHK188-4685</strain>
    </source>
</reference>
<dbReference type="Pfam" id="PF01614">
    <property type="entry name" value="IclR_C"/>
    <property type="match status" value="1"/>
</dbReference>
<gene>
    <name evidence="6" type="ORF">H9716_04065</name>
</gene>
<dbReference type="SUPFAM" id="SSF46785">
    <property type="entry name" value="Winged helix' DNA-binding domain"/>
    <property type="match status" value="1"/>
</dbReference>
<feature type="domain" description="IclR-ED" evidence="5">
    <location>
        <begin position="38"/>
        <end position="254"/>
    </location>
</feature>
<dbReference type="PROSITE" id="PS51078">
    <property type="entry name" value="ICLR_ED"/>
    <property type="match status" value="1"/>
</dbReference>
<evidence type="ECO:0000313" key="7">
    <source>
        <dbReference type="Proteomes" id="UP000886804"/>
    </source>
</evidence>
<accession>A0A9D2L6R5</accession>
<feature type="domain" description="HTH iclR-type" evidence="4">
    <location>
        <begin position="11"/>
        <end position="79"/>
    </location>
</feature>
<dbReference type="PROSITE" id="PS51077">
    <property type="entry name" value="HTH_ICLR"/>
    <property type="match status" value="1"/>
</dbReference>
<keyword evidence="1" id="KW-0805">Transcription regulation</keyword>
<proteinExistence type="predicted"/>
<organism evidence="6 7">
    <name type="scientific">Candidatus Enterocloster faecavium</name>
    <dbReference type="NCBI Taxonomy" id="2838560"/>
    <lineage>
        <taxon>Bacteria</taxon>
        <taxon>Bacillati</taxon>
        <taxon>Bacillota</taxon>
        <taxon>Clostridia</taxon>
        <taxon>Lachnospirales</taxon>
        <taxon>Lachnospiraceae</taxon>
        <taxon>Enterocloster</taxon>
    </lineage>
</organism>
<dbReference type="Proteomes" id="UP000886804">
    <property type="component" value="Unassembled WGS sequence"/>
</dbReference>
<evidence type="ECO:0000256" key="2">
    <source>
        <dbReference type="ARBA" id="ARBA00023125"/>
    </source>
</evidence>
<comment type="caution">
    <text evidence="6">The sequence shown here is derived from an EMBL/GenBank/DDBJ whole genome shotgun (WGS) entry which is preliminary data.</text>
</comment>